<dbReference type="PANTHER" id="PTHR43790:SF3">
    <property type="entry name" value="D-ALLOSE IMPORT ATP-BINDING PROTEIN ALSA-RELATED"/>
    <property type="match status" value="1"/>
</dbReference>
<dbReference type="PANTHER" id="PTHR43790">
    <property type="entry name" value="CARBOHYDRATE TRANSPORT ATP-BINDING PROTEIN MG119-RELATED"/>
    <property type="match status" value="1"/>
</dbReference>
<proteinExistence type="inferred from homology"/>
<keyword evidence="7" id="KW-0547">Nucleotide-binding</keyword>
<dbReference type="Pfam" id="PF00005">
    <property type="entry name" value="ABC_tran"/>
    <property type="match status" value="2"/>
</dbReference>
<feature type="domain" description="ABC transporter" evidence="11">
    <location>
        <begin position="3"/>
        <end position="238"/>
    </location>
</feature>
<accession>A0A1G6E733</accession>
<comment type="similarity">
    <text evidence="2">Belongs to the ABC transporter superfamily.</text>
</comment>
<keyword evidence="6" id="KW-0677">Repeat</keyword>
<dbReference type="SUPFAM" id="SSF52540">
    <property type="entry name" value="P-loop containing nucleoside triphosphate hydrolases"/>
    <property type="match status" value="2"/>
</dbReference>
<feature type="domain" description="ABC transporter" evidence="11">
    <location>
        <begin position="250"/>
        <end position="496"/>
    </location>
</feature>
<evidence type="ECO:0000256" key="3">
    <source>
        <dbReference type="ARBA" id="ARBA00022448"/>
    </source>
</evidence>
<keyword evidence="5" id="KW-0762">Sugar transport</keyword>
<evidence type="ECO:0000256" key="5">
    <source>
        <dbReference type="ARBA" id="ARBA00022597"/>
    </source>
</evidence>
<evidence type="ECO:0000313" key="13">
    <source>
        <dbReference type="Proteomes" id="UP000199071"/>
    </source>
</evidence>
<name>A0A1G6E733_9HYPH</name>
<dbReference type="RefSeq" id="WP_090879733.1">
    <property type="nucleotide sequence ID" value="NZ_FMXQ01000010.1"/>
</dbReference>
<dbReference type="GO" id="GO:0005524">
    <property type="term" value="F:ATP binding"/>
    <property type="evidence" value="ECO:0007669"/>
    <property type="project" value="UniProtKB-KW"/>
</dbReference>
<evidence type="ECO:0000256" key="1">
    <source>
        <dbReference type="ARBA" id="ARBA00004202"/>
    </source>
</evidence>
<evidence type="ECO:0000259" key="11">
    <source>
        <dbReference type="PROSITE" id="PS50893"/>
    </source>
</evidence>
<dbReference type="InterPro" id="IPR003439">
    <property type="entry name" value="ABC_transporter-like_ATP-bd"/>
</dbReference>
<dbReference type="GO" id="GO:0016887">
    <property type="term" value="F:ATP hydrolysis activity"/>
    <property type="evidence" value="ECO:0007669"/>
    <property type="project" value="InterPro"/>
</dbReference>
<dbReference type="STRING" id="665467.SAMN02982931_04209"/>
<comment type="subcellular location">
    <subcellularLocation>
        <location evidence="1">Cell membrane</location>
        <topology evidence="1">Peripheral membrane protein</topology>
    </subcellularLocation>
</comment>
<gene>
    <name evidence="12" type="ORF">SAMN02982931_04209</name>
</gene>
<keyword evidence="13" id="KW-1185">Reference proteome</keyword>
<dbReference type="Gene3D" id="3.40.50.300">
    <property type="entry name" value="P-loop containing nucleotide triphosphate hydrolases"/>
    <property type="match status" value="2"/>
</dbReference>
<evidence type="ECO:0000256" key="9">
    <source>
        <dbReference type="ARBA" id="ARBA00022967"/>
    </source>
</evidence>
<evidence type="ECO:0000256" key="8">
    <source>
        <dbReference type="ARBA" id="ARBA00022840"/>
    </source>
</evidence>
<dbReference type="CDD" id="cd03216">
    <property type="entry name" value="ABC_Carb_Monos_I"/>
    <property type="match status" value="1"/>
</dbReference>
<evidence type="ECO:0000256" key="7">
    <source>
        <dbReference type="ARBA" id="ARBA00022741"/>
    </source>
</evidence>
<dbReference type="InterPro" id="IPR003593">
    <property type="entry name" value="AAA+_ATPase"/>
</dbReference>
<evidence type="ECO:0000256" key="4">
    <source>
        <dbReference type="ARBA" id="ARBA00022475"/>
    </source>
</evidence>
<evidence type="ECO:0000256" key="2">
    <source>
        <dbReference type="ARBA" id="ARBA00005417"/>
    </source>
</evidence>
<dbReference type="AlphaFoldDB" id="A0A1G6E733"/>
<organism evidence="12 13">
    <name type="scientific">Bauldia litoralis</name>
    <dbReference type="NCBI Taxonomy" id="665467"/>
    <lineage>
        <taxon>Bacteria</taxon>
        <taxon>Pseudomonadati</taxon>
        <taxon>Pseudomonadota</taxon>
        <taxon>Alphaproteobacteria</taxon>
        <taxon>Hyphomicrobiales</taxon>
        <taxon>Kaistiaceae</taxon>
        <taxon>Bauldia</taxon>
    </lineage>
</organism>
<evidence type="ECO:0000256" key="10">
    <source>
        <dbReference type="ARBA" id="ARBA00023136"/>
    </source>
</evidence>
<dbReference type="OrthoDB" id="9805029at2"/>
<keyword evidence="9" id="KW-1278">Translocase</keyword>
<evidence type="ECO:0000256" key="6">
    <source>
        <dbReference type="ARBA" id="ARBA00022737"/>
    </source>
</evidence>
<dbReference type="FunFam" id="3.40.50.300:FF:000127">
    <property type="entry name" value="Ribose import ATP-binding protein RbsA"/>
    <property type="match status" value="1"/>
</dbReference>
<dbReference type="EMBL" id="FMXQ01000010">
    <property type="protein sequence ID" value="SDB53201.1"/>
    <property type="molecule type" value="Genomic_DNA"/>
</dbReference>
<evidence type="ECO:0000313" key="12">
    <source>
        <dbReference type="EMBL" id="SDB53201.1"/>
    </source>
</evidence>
<dbReference type="PROSITE" id="PS50893">
    <property type="entry name" value="ABC_TRANSPORTER_2"/>
    <property type="match status" value="2"/>
</dbReference>
<keyword evidence="8 12" id="KW-0067">ATP-binding</keyword>
<keyword evidence="4" id="KW-1003">Cell membrane</keyword>
<dbReference type="Proteomes" id="UP000199071">
    <property type="component" value="Unassembled WGS sequence"/>
</dbReference>
<dbReference type="GO" id="GO:0005886">
    <property type="term" value="C:plasma membrane"/>
    <property type="evidence" value="ECO:0007669"/>
    <property type="project" value="UniProtKB-SubCell"/>
</dbReference>
<dbReference type="CDD" id="cd03215">
    <property type="entry name" value="ABC_Carb_Monos_II"/>
    <property type="match status" value="1"/>
</dbReference>
<reference evidence="12 13" key="1">
    <citation type="submission" date="2016-10" db="EMBL/GenBank/DDBJ databases">
        <authorList>
            <person name="de Groot N.N."/>
        </authorList>
    </citation>
    <scope>NUCLEOTIDE SEQUENCE [LARGE SCALE GENOMIC DNA]</scope>
    <source>
        <strain evidence="12 13">ATCC 35022</strain>
    </source>
</reference>
<dbReference type="SMART" id="SM00382">
    <property type="entry name" value="AAA"/>
    <property type="match status" value="2"/>
</dbReference>
<keyword evidence="3" id="KW-0813">Transport</keyword>
<sequence length="507" mass="55170">MVLTIESVSKAFPGVQALDGVSLDLKPGEIHALMGENGAGKSTLIKIITGLHQPDSGRVLLNGEPVHFASPRDAIGAGISAVHQERNLIPRFSVGENILLERPPTRGGMIDYDTINRDARKWLDMLDRGIDTRAEVRTLSVAQMQIVEIAKALSLEAKILLMDEPTASITEHETAALFTLLKRLRENGVAIIFVSHKLEEVFAIADRVTVLRDGKNAAVGEPMTTMTRDKLVSLMIGRKERIAVLGERNADMADVVLEARDLSTSDGHRNIDLALHRGEILGLYGLVGAGRSELARAILGGAEITSGELRLHDKPVRIRDMHEALSKYRLGYISEDRKAEGLILMHSVRENIAITIWRKLAGFLGLISGARESRAVEPFVEKLEIRTPSLAQTVGNLSGGNQQKVSIAKWLAANAEILIVDEPTVGIDIKTKTDIHELLGEIARDGVSIILISSDMPEMVAVADRILVMHGFRIVGEVANDHQYETASKAIMACIHAVEDDEPTSAG</sequence>
<dbReference type="InterPro" id="IPR050107">
    <property type="entry name" value="ABC_carbohydrate_import_ATPase"/>
</dbReference>
<keyword evidence="10" id="KW-0472">Membrane</keyword>
<protein>
    <submittedName>
        <fullName evidence="12">Monosaccharide ABC transporter ATP-binding protein, CUT2 family (TC 3.A.1.2.-)</fullName>
    </submittedName>
</protein>
<dbReference type="PROSITE" id="PS00211">
    <property type="entry name" value="ABC_TRANSPORTER_1"/>
    <property type="match status" value="1"/>
</dbReference>
<dbReference type="InterPro" id="IPR027417">
    <property type="entry name" value="P-loop_NTPase"/>
</dbReference>
<dbReference type="InterPro" id="IPR017871">
    <property type="entry name" value="ABC_transporter-like_CS"/>
</dbReference>